<keyword evidence="3" id="KW-1185">Reference proteome</keyword>
<dbReference type="OrthoDB" id="306371at2157"/>
<dbReference type="InterPro" id="IPR053143">
    <property type="entry name" value="Arylsulfate_ST"/>
</dbReference>
<name>A0A343TIX9_9EURY</name>
<sequence>MDQRTRVLVVAGAVVVLAAALGVQAVAIDRGTVVEQNAEVGEPYPGNTLVGVHSWQNDGRLVEITPDGEIAWEYAIDDSRFFGIDPLREGEAAPGIEPEEDGNVVLFALGEVAQPEECPEEYLSYEASFQGTLDPHEHCVYNRVILMDRSEKEIVWEYSWYDEMIHWHEVHDAVVTEDGEVAIIDMGKNRVFTVNEAGEITWEWYAADHIDQGTEFFEEHVEGSPHVDDPDDYAKASEVDDWIHWNDIVETEDGNFHLSVRNYDMLIEVDPETDEIVDTIGQPGNHSVMQHQHNPQHLEEHGTVVIADSGNNRAVEIDADTEEIVWEYTGPEGDPLQWPRDADRLPNGNTIITDSRNNRVLEISPAGEVVWRFEDPDGEVIPLPYVADRLPVGETAGGPPGYDLDETTAADHGVTEQVREAETLARWVLPTWMHLPQILNLLGIVLGAAWLLGEGALYGWRRYRTR</sequence>
<dbReference type="PANTHER" id="PTHR35340:SF5">
    <property type="entry name" value="ASST-DOMAIN-CONTAINING PROTEIN"/>
    <property type="match status" value="1"/>
</dbReference>
<gene>
    <name evidence="2" type="ORF">AArcSl_1420</name>
</gene>
<proteinExistence type="predicted"/>
<dbReference type="RefSeq" id="WP_119816998.1">
    <property type="nucleotide sequence ID" value="NZ_CP025066.1"/>
</dbReference>
<evidence type="ECO:0000313" key="2">
    <source>
        <dbReference type="EMBL" id="AUX09051.1"/>
    </source>
</evidence>
<feature type="transmembrane region" description="Helical" evidence="1">
    <location>
        <begin position="438"/>
        <end position="460"/>
    </location>
</feature>
<dbReference type="Pfam" id="PF14269">
    <property type="entry name" value="Arylsulfotran_2"/>
    <property type="match status" value="1"/>
</dbReference>
<dbReference type="SUPFAM" id="SSF63829">
    <property type="entry name" value="Calcium-dependent phosphotriesterase"/>
    <property type="match status" value="1"/>
</dbReference>
<dbReference type="GeneID" id="37877770"/>
<dbReference type="Proteomes" id="UP000263012">
    <property type="component" value="Chromosome"/>
</dbReference>
<organism evidence="2 3">
    <name type="scientific">Halalkaliarchaeum desulfuricum</name>
    <dbReference type="NCBI Taxonomy" id="2055893"/>
    <lineage>
        <taxon>Archaea</taxon>
        <taxon>Methanobacteriati</taxon>
        <taxon>Methanobacteriota</taxon>
        <taxon>Stenosarchaea group</taxon>
        <taxon>Halobacteria</taxon>
        <taxon>Halobacteriales</taxon>
        <taxon>Haloferacaceae</taxon>
        <taxon>Halalkaliarchaeum</taxon>
    </lineage>
</organism>
<dbReference type="InterPro" id="IPR039535">
    <property type="entry name" value="ASST-like"/>
</dbReference>
<reference evidence="3" key="1">
    <citation type="submission" date="2017-11" db="EMBL/GenBank/DDBJ databases">
        <title>Phenotypic and genomic properties of facultatively anaerobic sulfur-reducing natronoarchaea from hypersaline soda lakes.</title>
        <authorList>
            <person name="Sorokin D.Y."/>
            <person name="Kublanov I.V."/>
            <person name="Roman P."/>
            <person name="Sinninghe Damste J.S."/>
            <person name="Golyshin P.N."/>
            <person name="Rojo D."/>
            <person name="Ciordia S."/>
            <person name="Mena M.D.C."/>
            <person name="Ferrer M."/>
            <person name="Messina E."/>
            <person name="Smedile F."/>
            <person name="La Spada G."/>
            <person name="La Cono V."/>
            <person name="Yakimov M.M."/>
        </authorList>
    </citation>
    <scope>NUCLEOTIDE SEQUENCE [LARGE SCALE GENOMIC DNA]</scope>
    <source>
        <strain evidence="3">AArc-Sl</strain>
    </source>
</reference>
<accession>A0A343TIX9</accession>
<dbReference type="InterPro" id="IPR015943">
    <property type="entry name" value="WD40/YVTN_repeat-like_dom_sf"/>
</dbReference>
<evidence type="ECO:0000256" key="1">
    <source>
        <dbReference type="SAM" id="Phobius"/>
    </source>
</evidence>
<dbReference type="EMBL" id="CP025066">
    <property type="protein sequence ID" value="AUX09051.1"/>
    <property type="molecule type" value="Genomic_DNA"/>
</dbReference>
<evidence type="ECO:0000313" key="3">
    <source>
        <dbReference type="Proteomes" id="UP000263012"/>
    </source>
</evidence>
<dbReference type="Gene3D" id="2.130.10.10">
    <property type="entry name" value="YVTN repeat-like/Quinoprotein amine dehydrogenase"/>
    <property type="match status" value="1"/>
</dbReference>
<protein>
    <recommendedName>
        <fullName evidence="4">Arylsulfotransferase (ASST)</fullName>
    </recommendedName>
</protein>
<evidence type="ECO:0008006" key="4">
    <source>
        <dbReference type="Google" id="ProtNLM"/>
    </source>
</evidence>
<dbReference type="PANTHER" id="PTHR35340">
    <property type="entry name" value="PQQ ENZYME REPEAT PROTEIN-RELATED"/>
    <property type="match status" value="1"/>
</dbReference>
<dbReference type="AlphaFoldDB" id="A0A343TIX9"/>
<keyword evidence="1" id="KW-1133">Transmembrane helix</keyword>
<dbReference type="KEGG" id="hdf:AArcSl_1420"/>
<keyword evidence="1" id="KW-0812">Transmembrane</keyword>
<keyword evidence="1" id="KW-0472">Membrane</keyword>